<feature type="transmembrane region" description="Helical" evidence="12">
    <location>
        <begin position="268"/>
        <end position="285"/>
    </location>
</feature>
<dbReference type="Proteomes" id="UP000242642">
    <property type="component" value="Unassembled WGS sequence"/>
</dbReference>
<evidence type="ECO:0000256" key="6">
    <source>
        <dbReference type="ARBA" id="ARBA00022692"/>
    </source>
</evidence>
<evidence type="ECO:0000256" key="9">
    <source>
        <dbReference type="ARBA" id="ARBA00023251"/>
    </source>
</evidence>
<keyword evidence="5" id="KW-0997">Cell inner membrane</keyword>
<keyword evidence="3" id="KW-0813">Transport</keyword>
<dbReference type="AlphaFoldDB" id="A0A1H9YD15"/>
<dbReference type="InterPro" id="IPR036259">
    <property type="entry name" value="MFS_trans_sf"/>
</dbReference>
<evidence type="ECO:0000256" key="11">
    <source>
        <dbReference type="ARBA" id="ARBA00040126"/>
    </source>
</evidence>
<evidence type="ECO:0000256" key="8">
    <source>
        <dbReference type="ARBA" id="ARBA00023136"/>
    </source>
</evidence>
<comment type="subcellular location">
    <subcellularLocation>
        <location evidence="1">Cell inner membrane</location>
        <topology evidence="1">Multi-pass membrane protein</topology>
    </subcellularLocation>
</comment>
<comment type="subunit">
    <text evidence="2">Monomer.</text>
</comment>
<keyword evidence="15" id="KW-1185">Reference proteome</keyword>
<dbReference type="SUPFAM" id="SSF103473">
    <property type="entry name" value="MFS general substrate transporter"/>
    <property type="match status" value="1"/>
</dbReference>
<dbReference type="PANTHER" id="PTHR23502:SF43">
    <property type="entry name" value="MULTIDRUG TRANSPORTER MDFA"/>
    <property type="match status" value="1"/>
</dbReference>
<evidence type="ECO:0000256" key="5">
    <source>
        <dbReference type="ARBA" id="ARBA00022519"/>
    </source>
</evidence>
<evidence type="ECO:0000259" key="13">
    <source>
        <dbReference type="PROSITE" id="PS50850"/>
    </source>
</evidence>
<dbReference type="EMBL" id="FOHV01000001">
    <property type="protein sequence ID" value="SES66777.1"/>
    <property type="molecule type" value="Genomic_DNA"/>
</dbReference>
<dbReference type="InterPro" id="IPR011701">
    <property type="entry name" value="MFS"/>
</dbReference>
<keyword evidence="8 12" id="KW-0472">Membrane</keyword>
<dbReference type="PANTHER" id="PTHR23502">
    <property type="entry name" value="MAJOR FACILITATOR SUPERFAMILY"/>
    <property type="match status" value="1"/>
</dbReference>
<organism evidence="14 15">
    <name type="scientific">Thorsellia anophelis DSM 18579</name>
    <dbReference type="NCBI Taxonomy" id="1123402"/>
    <lineage>
        <taxon>Bacteria</taxon>
        <taxon>Pseudomonadati</taxon>
        <taxon>Pseudomonadota</taxon>
        <taxon>Gammaproteobacteria</taxon>
        <taxon>Enterobacterales</taxon>
        <taxon>Thorselliaceae</taxon>
        <taxon>Thorsellia</taxon>
    </lineage>
</organism>
<comment type="similarity">
    <text evidence="10">Belongs to the major facilitator superfamily. MdfA family.</text>
</comment>
<keyword evidence="6 12" id="KW-0812">Transmembrane</keyword>
<protein>
    <recommendedName>
        <fullName evidence="11">Multidrug transporter MdfA</fullName>
    </recommendedName>
</protein>
<dbReference type="GO" id="GO:0046677">
    <property type="term" value="P:response to antibiotic"/>
    <property type="evidence" value="ECO:0007669"/>
    <property type="project" value="UniProtKB-KW"/>
</dbReference>
<evidence type="ECO:0000256" key="10">
    <source>
        <dbReference type="ARBA" id="ARBA00038406"/>
    </source>
</evidence>
<dbReference type="GO" id="GO:0005886">
    <property type="term" value="C:plasma membrane"/>
    <property type="evidence" value="ECO:0007669"/>
    <property type="project" value="UniProtKB-SubCell"/>
</dbReference>
<feature type="transmembrane region" description="Helical" evidence="12">
    <location>
        <begin position="356"/>
        <end position="374"/>
    </location>
</feature>
<feature type="transmembrane region" description="Helical" evidence="12">
    <location>
        <begin position="230"/>
        <end position="248"/>
    </location>
</feature>
<dbReference type="Pfam" id="PF07690">
    <property type="entry name" value="MFS_1"/>
    <property type="match status" value="1"/>
</dbReference>
<evidence type="ECO:0000256" key="1">
    <source>
        <dbReference type="ARBA" id="ARBA00004429"/>
    </source>
</evidence>
<feature type="transmembrane region" description="Helical" evidence="12">
    <location>
        <begin position="386"/>
        <end position="408"/>
    </location>
</feature>
<feature type="transmembrane region" description="Helical" evidence="12">
    <location>
        <begin position="118"/>
        <end position="139"/>
    </location>
</feature>
<keyword evidence="9" id="KW-0046">Antibiotic resistance</keyword>
<feature type="transmembrane region" description="Helical" evidence="12">
    <location>
        <begin position="21"/>
        <end position="40"/>
    </location>
</feature>
<evidence type="ECO:0000256" key="7">
    <source>
        <dbReference type="ARBA" id="ARBA00022989"/>
    </source>
</evidence>
<dbReference type="Gene3D" id="1.20.1720.10">
    <property type="entry name" value="Multidrug resistance protein D"/>
    <property type="match status" value="1"/>
</dbReference>
<feature type="transmembrane region" description="Helical" evidence="12">
    <location>
        <begin position="151"/>
        <end position="170"/>
    </location>
</feature>
<feature type="transmembrane region" description="Helical" evidence="12">
    <location>
        <begin position="92"/>
        <end position="112"/>
    </location>
</feature>
<reference evidence="15" key="1">
    <citation type="submission" date="2016-10" db="EMBL/GenBank/DDBJ databases">
        <authorList>
            <person name="Varghese N."/>
            <person name="Submissions S."/>
        </authorList>
    </citation>
    <scope>NUCLEOTIDE SEQUENCE [LARGE SCALE GENOMIC DNA]</scope>
    <source>
        <strain evidence="15">DSM 18579</strain>
    </source>
</reference>
<feature type="domain" description="Major facilitator superfamily (MFS) profile" evidence="13">
    <location>
        <begin position="20"/>
        <end position="415"/>
    </location>
</feature>
<dbReference type="PROSITE" id="PS50850">
    <property type="entry name" value="MFS"/>
    <property type="match status" value="1"/>
</dbReference>
<feature type="transmembrane region" description="Helical" evidence="12">
    <location>
        <begin position="297"/>
        <end position="317"/>
    </location>
</feature>
<sequence>MVSVFMNSPSPQITSLRQLSFAVLLFPICLVLYEFTVYIGNDMTLPAMPNHILRYFDASSEWSAKSMSYYIFGGMLLQWLIGPLADRKGRRVVMLSGVAFFIITCLAILFVANIEQFMMMRILQGIGLCFIGAVGYAAVQDSFNEVIAIKLTAIMANVSLIAPMLGPLLGSKIIEIAPWQVIFILFAILSLIAFLGLFKSMPESAPLKGQPLVVKEIWTDYRQIFANPQFLRGSLAIGFALIPLLTWIAQTPLIFMTDRALTNKHYSLLQIPVFVCLLLGNFTLARLTGKVAITRPIFLGAIPMMIGILIAAIGTLFNPESYQFMVVGISIYAYGLGVANAGLYRLTLFSSQISKGTVSAALGMINAFMFAGGIELANHAYLLTDLIGFNLMSLICIVLWAMCAFAFISTYKKAKCL</sequence>
<feature type="transmembrane region" description="Helical" evidence="12">
    <location>
        <begin position="323"/>
        <end position="344"/>
    </location>
</feature>
<evidence type="ECO:0000256" key="3">
    <source>
        <dbReference type="ARBA" id="ARBA00022448"/>
    </source>
</evidence>
<evidence type="ECO:0000313" key="14">
    <source>
        <dbReference type="EMBL" id="SES66777.1"/>
    </source>
</evidence>
<evidence type="ECO:0000313" key="15">
    <source>
        <dbReference type="Proteomes" id="UP000242642"/>
    </source>
</evidence>
<keyword evidence="4" id="KW-1003">Cell membrane</keyword>
<keyword evidence="7 12" id="KW-1133">Transmembrane helix</keyword>
<evidence type="ECO:0000256" key="12">
    <source>
        <dbReference type="SAM" id="Phobius"/>
    </source>
</evidence>
<dbReference type="NCBIfam" id="NF011931">
    <property type="entry name" value="PRK15402.1"/>
    <property type="match status" value="1"/>
</dbReference>
<evidence type="ECO:0000256" key="2">
    <source>
        <dbReference type="ARBA" id="ARBA00011245"/>
    </source>
</evidence>
<accession>A0A1H9YD15</accession>
<name>A0A1H9YD15_9GAMM</name>
<dbReference type="GO" id="GO:1990961">
    <property type="term" value="P:xenobiotic detoxification by transmembrane export across the plasma membrane"/>
    <property type="evidence" value="ECO:0007669"/>
    <property type="project" value="TreeGrafter"/>
</dbReference>
<feature type="transmembrane region" description="Helical" evidence="12">
    <location>
        <begin position="176"/>
        <end position="198"/>
    </location>
</feature>
<dbReference type="STRING" id="1123402.SAMN02583745_00188"/>
<gene>
    <name evidence="14" type="ORF">SAMN02583745_00188</name>
</gene>
<dbReference type="InterPro" id="IPR020846">
    <property type="entry name" value="MFS_dom"/>
</dbReference>
<proteinExistence type="inferred from homology"/>
<feature type="transmembrane region" description="Helical" evidence="12">
    <location>
        <begin position="67"/>
        <end position="85"/>
    </location>
</feature>
<dbReference type="GO" id="GO:0015385">
    <property type="term" value="F:sodium:proton antiporter activity"/>
    <property type="evidence" value="ECO:0007669"/>
    <property type="project" value="TreeGrafter"/>
</dbReference>
<evidence type="ECO:0000256" key="4">
    <source>
        <dbReference type="ARBA" id="ARBA00022475"/>
    </source>
</evidence>